<feature type="binding site" evidence="18">
    <location>
        <position position="162"/>
    </location>
    <ligand>
        <name>K(+)</name>
        <dbReference type="ChEBI" id="CHEBI:29103"/>
    </ligand>
</feature>
<comment type="function">
    <text evidence="17">Catalyzes the dehydration of the S-form of NAD(P)HX at the expense of ADP, which is converted to AMP. Together with NAD(P)HX epimerase, which catalyzes the epimerization of the S- and R-forms, the enzyme allows the repair of both epimers of NAD(P)HX, a damaged form of NAD(P)H that is a result of enzymatic or heat-dependent hydration.</text>
</comment>
<organism evidence="22 23">
    <name type="scientific">Candidatus Tenderia electrophaga</name>
    <dbReference type="NCBI Taxonomy" id="1748243"/>
    <lineage>
        <taxon>Bacteria</taxon>
        <taxon>Pseudomonadati</taxon>
        <taxon>Pseudomonadota</taxon>
        <taxon>Gammaproteobacteria</taxon>
        <taxon>Candidatus Tenderiales</taxon>
        <taxon>Candidatus Tenderiaceae</taxon>
        <taxon>Candidatus Tenderia</taxon>
    </lineage>
</organism>
<evidence type="ECO:0000256" key="18">
    <source>
        <dbReference type="HAMAP-Rule" id="MF_01966"/>
    </source>
</evidence>
<dbReference type="GO" id="GO:0110051">
    <property type="term" value="P:metabolite repair"/>
    <property type="evidence" value="ECO:0007669"/>
    <property type="project" value="TreeGrafter"/>
</dbReference>
<comment type="similarity">
    <text evidence="4 19">In the C-terminal section; belongs to the NnrD/CARKD family.</text>
</comment>
<feature type="binding site" evidence="17">
    <location>
        <position position="368"/>
    </location>
    <ligand>
        <name>(6S)-NADPHX</name>
        <dbReference type="ChEBI" id="CHEBI:64076"/>
    </ligand>
</feature>
<dbReference type="InterPro" id="IPR030677">
    <property type="entry name" value="Nnr"/>
</dbReference>
<dbReference type="STRING" id="1748243.Tel_08415"/>
<evidence type="ECO:0000259" key="20">
    <source>
        <dbReference type="PROSITE" id="PS51383"/>
    </source>
</evidence>
<comment type="function">
    <text evidence="18">Catalyzes the epimerization of the S- and R-forms of NAD(P)HX, a damaged form of NAD(P)H that is a result of enzymatic or heat-dependent hydration. This is a prerequisite for the S-specific NAD(P)H-hydrate dehydratase to allow the repair of both epimers of NAD(P)HX.</text>
</comment>
<comment type="similarity">
    <text evidence="3 19">In the N-terminal section; belongs to the NnrE/AIBP family.</text>
</comment>
<name>A0A0S2TDF8_9GAMM</name>
<keyword evidence="5 18" id="KW-0479">Metal-binding</keyword>
<sequence>MSRLPNTLYRAADVRELDRIAIQEFGIPGIELMNRAGTALFDELCSRWPAAGRVAVVCGAGNNAGDGYVVARLAKEKGFEVTLLALLDPAELRGDAKTAWGAAQAAGVTVNEFEAEALADAEVIIDAIFGTGLDRPVAGRWADAVAAINAAGLPVLAVDIPSGLHADSGRVMGVAVRAAATLSFIGLKQGLFTAAGPDYCGLLGYDDLGVPAAALARRSPAAQRVDWLNQRARLPPRPRSAHKGLFGHVLVVGGNHGMAGATRMAAEAAARVGSGLTTVATRPEHVAAMAAFRPEVMWHGVSGAAELRRALQRATVVAVGPGLGRDEWARTMLETVLAAGLPLVVDADALNLLAQDPCRNDQWILTPHPGEAARLLQTDSGAINEDRFAAVAQLGQRYGGTVVLKGAGTLIGDERGALALCSGGNPGMASGGMGDVLTGVIAGLAAQGLALTQAATAGVALHAAAADKLALSGERGMLAGDLMSVLRGLVN</sequence>
<comment type="catalytic activity">
    <reaction evidence="16 17 19">
        <text>(6S)-NADPHX + ADP = AMP + phosphate + NADPH + H(+)</text>
        <dbReference type="Rhea" id="RHEA:32235"/>
        <dbReference type="ChEBI" id="CHEBI:15378"/>
        <dbReference type="ChEBI" id="CHEBI:43474"/>
        <dbReference type="ChEBI" id="CHEBI:57783"/>
        <dbReference type="ChEBI" id="CHEBI:64076"/>
        <dbReference type="ChEBI" id="CHEBI:456215"/>
        <dbReference type="ChEBI" id="CHEBI:456216"/>
        <dbReference type="EC" id="4.2.1.136"/>
    </reaction>
</comment>
<dbReference type="GO" id="GO:0052855">
    <property type="term" value="F:ADP-dependent NAD(P)H-hydrate dehydratase activity"/>
    <property type="evidence" value="ECO:0007669"/>
    <property type="project" value="UniProtKB-UniRule"/>
</dbReference>
<keyword evidence="12 17" id="KW-0456">Lyase</keyword>
<accession>A0A0S2TDF8</accession>
<dbReference type="Pfam" id="PF01256">
    <property type="entry name" value="Carb_kinase"/>
    <property type="match status" value="1"/>
</dbReference>
<feature type="binding site" evidence="17">
    <location>
        <position position="435"/>
    </location>
    <ligand>
        <name>(6S)-NADPHX</name>
        <dbReference type="ChEBI" id="CHEBI:64076"/>
    </ligand>
</feature>
<dbReference type="InterPro" id="IPR017953">
    <property type="entry name" value="Carbohydrate_kinase_pred_CS"/>
</dbReference>
<dbReference type="PROSITE" id="PS51385">
    <property type="entry name" value="YJEF_N"/>
    <property type="match status" value="1"/>
</dbReference>
<comment type="caution">
    <text evidence="18">Lacks conserved residue(s) required for the propagation of feature annotation.</text>
</comment>
<comment type="cofactor">
    <cofactor evidence="17">
        <name>Mg(2+)</name>
        <dbReference type="ChEBI" id="CHEBI:18420"/>
    </cofactor>
</comment>
<comment type="function">
    <text evidence="14 19">Bifunctional enzyme that catalyzes the epimerization of the S- and R-forms of NAD(P)HX and the dehydration of the S-form of NAD(P)HX at the expense of ADP, which is converted to AMP. This allows the repair of both epimers of NAD(P)HX, a damaged form of NAD(P)H that is a result of enzymatic or heat-dependent hydration.</text>
</comment>
<evidence type="ECO:0000256" key="17">
    <source>
        <dbReference type="HAMAP-Rule" id="MF_01965"/>
    </source>
</evidence>
<evidence type="ECO:0000256" key="12">
    <source>
        <dbReference type="ARBA" id="ARBA00023239"/>
    </source>
</evidence>
<dbReference type="PROSITE" id="PS01050">
    <property type="entry name" value="YJEF_C_2"/>
    <property type="match status" value="1"/>
</dbReference>
<keyword evidence="8 17" id="KW-0521">NADP</keyword>
<keyword evidence="6 17" id="KW-0547">Nucleotide-binding</keyword>
<dbReference type="EC" id="4.2.1.136" evidence="19"/>
<feature type="domain" description="YjeF C-terminal" evidence="20">
    <location>
        <begin position="226"/>
        <end position="491"/>
    </location>
</feature>
<dbReference type="EMBL" id="CP013099">
    <property type="protein sequence ID" value="ALP53177.1"/>
    <property type="molecule type" value="Genomic_DNA"/>
</dbReference>
<comment type="catalytic activity">
    <reaction evidence="1 18 19">
        <text>(6R)-NADHX = (6S)-NADHX</text>
        <dbReference type="Rhea" id="RHEA:32215"/>
        <dbReference type="ChEBI" id="CHEBI:64074"/>
        <dbReference type="ChEBI" id="CHEBI:64075"/>
        <dbReference type="EC" id="5.1.99.6"/>
    </reaction>
</comment>
<dbReference type="HAMAP" id="MF_01965">
    <property type="entry name" value="NADHX_dehydratase"/>
    <property type="match status" value="1"/>
</dbReference>
<dbReference type="PROSITE" id="PS01049">
    <property type="entry name" value="YJEF_C_1"/>
    <property type="match status" value="1"/>
</dbReference>
<protein>
    <recommendedName>
        <fullName evidence="19">Bifunctional NAD(P)H-hydrate repair enzyme</fullName>
    </recommendedName>
    <alternativeName>
        <fullName evidence="19">Nicotinamide nucleotide repair protein</fullName>
    </alternativeName>
    <domain>
        <recommendedName>
            <fullName evidence="19">ADP-dependent (S)-NAD(P)H-hydrate dehydratase</fullName>
            <ecNumber evidence="19">4.2.1.136</ecNumber>
        </recommendedName>
        <alternativeName>
            <fullName evidence="19">ADP-dependent NAD(P)HX dehydratase</fullName>
        </alternativeName>
    </domain>
    <domain>
        <recommendedName>
            <fullName evidence="19">NAD(P)H-hydrate epimerase</fullName>
            <ecNumber evidence="19">5.1.99.6</ecNumber>
        </recommendedName>
    </domain>
</protein>
<dbReference type="GO" id="GO:0046496">
    <property type="term" value="P:nicotinamide nucleotide metabolic process"/>
    <property type="evidence" value="ECO:0007669"/>
    <property type="project" value="UniProtKB-UniRule"/>
</dbReference>
<feature type="binding site" evidence="18">
    <location>
        <position position="159"/>
    </location>
    <ligand>
        <name>(6S)-NADPHX</name>
        <dbReference type="ChEBI" id="CHEBI:64076"/>
    </ligand>
</feature>
<evidence type="ECO:0000256" key="1">
    <source>
        <dbReference type="ARBA" id="ARBA00000013"/>
    </source>
</evidence>
<evidence type="ECO:0000256" key="9">
    <source>
        <dbReference type="ARBA" id="ARBA00022958"/>
    </source>
</evidence>
<evidence type="ECO:0000256" key="3">
    <source>
        <dbReference type="ARBA" id="ARBA00006001"/>
    </source>
</evidence>
<comment type="catalytic activity">
    <reaction evidence="15 17 19">
        <text>(6S)-NADHX + ADP = AMP + phosphate + NADH + H(+)</text>
        <dbReference type="Rhea" id="RHEA:32223"/>
        <dbReference type="ChEBI" id="CHEBI:15378"/>
        <dbReference type="ChEBI" id="CHEBI:43474"/>
        <dbReference type="ChEBI" id="CHEBI:57945"/>
        <dbReference type="ChEBI" id="CHEBI:64074"/>
        <dbReference type="ChEBI" id="CHEBI:456215"/>
        <dbReference type="ChEBI" id="CHEBI:456216"/>
        <dbReference type="EC" id="4.2.1.136"/>
    </reaction>
</comment>
<dbReference type="GO" id="GO:0005524">
    <property type="term" value="F:ATP binding"/>
    <property type="evidence" value="ECO:0007669"/>
    <property type="project" value="UniProtKB-UniRule"/>
</dbReference>
<dbReference type="EC" id="5.1.99.6" evidence="19"/>
<evidence type="ECO:0000256" key="14">
    <source>
        <dbReference type="ARBA" id="ARBA00025153"/>
    </source>
</evidence>
<dbReference type="GO" id="GO:0052856">
    <property type="term" value="F:NAD(P)HX epimerase activity"/>
    <property type="evidence" value="ECO:0007669"/>
    <property type="project" value="UniProtKB-UniRule"/>
</dbReference>
<comment type="similarity">
    <text evidence="18">Belongs to the NnrE/AIBP family.</text>
</comment>
<evidence type="ECO:0000313" key="23">
    <source>
        <dbReference type="Proteomes" id="UP000055136"/>
    </source>
</evidence>
<gene>
    <name evidence="18" type="primary">nnrE</name>
    <name evidence="17" type="synonym">nnrD</name>
    <name evidence="22" type="ORF">Tel_08415</name>
</gene>
<dbReference type="SUPFAM" id="SSF53613">
    <property type="entry name" value="Ribokinase-like"/>
    <property type="match status" value="1"/>
</dbReference>
<feature type="binding site" evidence="17">
    <location>
        <begin position="405"/>
        <end position="409"/>
    </location>
    <ligand>
        <name>AMP</name>
        <dbReference type="ChEBI" id="CHEBI:456215"/>
    </ligand>
</feature>
<dbReference type="PROSITE" id="PS51383">
    <property type="entry name" value="YJEF_C_3"/>
    <property type="match status" value="1"/>
</dbReference>
<keyword evidence="23" id="KW-1185">Reference proteome</keyword>
<feature type="binding site" evidence="18">
    <location>
        <position position="126"/>
    </location>
    <ligand>
        <name>K(+)</name>
        <dbReference type="ChEBI" id="CHEBI:29103"/>
    </ligand>
</feature>
<comment type="subunit">
    <text evidence="17">Homotetramer.</text>
</comment>
<evidence type="ECO:0000256" key="13">
    <source>
        <dbReference type="ARBA" id="ARBA00023268"/>
    </source>
</evidence>
<evidence type="ECO:0000256" key="2">
    <source>
        <dbReference type="ARBA" id="ARBA00000909"/>
    </source>
</evidence>
<comment type="cofactor">
    <cofactor evidence="18 19">
        <name>K(+)</name>
        <dbReference type="ChEBI" id="CHEBI:29103"/>
    </cofactor>
    <text evidence="18 19">Binds 1 potassium ion per subunit.</text>
</comment>
<dbReference type="GO" id="GO:0046872">
    <property type="term" value="F:metal ion binding"/>
    <property type="evidence" value="ECO:0007669"/>
    <property type="project" value="UniProtKB-UniRule"/>
</dbReference>
<keyword evidence="13" id="KW-0511">Multifunctional enzyme</keyword>
<feature type="binding site" evidence="17">
    <location>
        <position position="261"/>
    </location>
    <ligand>
        <name>(6S)-NADPHX</name>
        <dbReference type="ChEBI" id="CHEBI:64076"/>
    </ligand>
</feature>
<evidence type="ECO:0000256" key="8">
    <source>
        <dbReference type="ARBA" id="ARBA00022857"/>
    </source>
</evidence>
<dbReference type="Gene3D" id="3.40.1190.20">
    <property type="match status" value="1"/>
</dbReference>
<evidence type="ECO:0000256" key="15">
    <source>
        <dbReference type="ARBA" id="ARBA00048238"/>
    </source>
</evidence>
<keyword evidence="11 18" id="KW-0413">Isomerase</keyword>
<dbReference type="InterPro" id="IPR004443">
    <property type="entry name" value="YjeF_N_dom"/>
</dbReference>
<feature type="binding site" evidence="17">
    <location>
        <position position="434"/>
    </location>
    <ligand>
        <name>AMP</name>
        <dbReference type="ChEBI" id="CHEBI:456215"/>
    </ligand>
</feature>
<dbReference type="InterPro" id="IPR000631">
    <property type="entry name" value="CARKD"/>
</dbReference>
<dbReference type="AlphaFoldDB" id="A0A0S2TDF8"/>
<dbReference type="Proteomes" id="UP000055136">
    <property type="component" value="Chromosome"/>
</dbReference>
<dbReference type="CDD" id="cd01171">
    <property type="entry name" value="YXKO-related"/>
    <property type="match status" value="1"/>
</dbReference>
<evidence type="ECO:0000256" key="6">
    <source>
        <dbReference type="ARBA" id="ARBA00022741"/>
    </source>
</evidence>
<dbReference type="KEGG" id="tee:Tel_08415"/>
<evidence type="ECO:0000313" key="22">
    <source>
        <dbReference type="EMBL" id="ALP53177.1"/>
    </source>
</evidence>
<comment type="catalytic activity">
    <reaction evidence="2 18 19">
        <text>(6R)-NADPHX = (6S)-NADPHX</text>
        <dbReference type="Rhea" id="RHEA:32227"/>
        <dbReference type="ChEBI" id="CHEBI:64076"/>
        <dbReference type="ChEBI" id="CHEBI:64077"/>
        <dbReference type="EC" id="5.1.99.6"/>
    </reaction>
</comment>
<dbReference type="NCBIfam" id="TIGR00197">
    <property type="entry name" value="yjeF_nterm"/>
    <property type="match status" value="1"/>
</dbReference>
<evidence type="ECO:0000256" key="4">
    <source>
        <dbReference type="ARBA" id="ARBA00009524"/>
    </source>
</evidence>
<feature type="domain" description="YjeF N-terminal" evidence="21">
    <location>
        <begin position="14"/>
        <end position="216"/>
    </location>
</feature>
<evidence type="ECO:0000256" key="16">
    <source>
        <dbReference type="ARBA" id="ARBA00049209"/>
    </source>
</evidence>
<feature type="binding site" evidence="17">
    <location>
        <position position="322"/>
    </location>
    <ligand>
        <name>(6S)-NADPHX</name>
        <dbReference type="ChEBI" id="CHEBI:64076"/>
    </ligand>
</feature>
<keyword evidence="10 17" id="KW-0520">NAD</keyword>
<evidence type="ECO:0000259" key="21">
    <source>
        <dbReference type="PROSITE" id="PS51385"/>
    </source>
</evidence>
<evidence type="ECO:0000256" key="10">
    <source>
        <dbReference type="ARBA" id="ARBA00023027"/>
    </source>
</evidence>
<dbReference type="SUPFAM" id="SSF64153">
    <property type="entry name" value="YjeF N-terminal domain-like"/>
    <property type="match status" value="1"/>
</dbReference>
<evidence type="ECO:0000256" key="19">
    <source>
        <dbReference type="PIRNR" id="PIRNR017184"/>
    </source>
</evidence>
<dbReference type="PIRSF" id="PIRSF017184">
    <property type="entry name" value="Nnr"/>
    <property type="match status" value="1"/>
</dbReference>
<evidence type="ECO:0000256" key="5">
    <source>
        <dbReference type="ARBA" id="ARBA00022723"/>
    </source>
</evidence>
<evidence type="ECO:0000256" key="7">
    <source>
        <dbReference type="ARBA" id="ARBA00022840"/>
    </source>
</evidence>
<dbReference type="NCBIfam" id="TIGR00196">
    <property type="entry name" value="yjeF_cterm"/>
    <property type="match status" value="1"/>
</dbReference>
<dbReference type="PANTHER" id="PTHR12592">
    <property type="entry name" value="ATP-DEPENDENT (S)-NAD(P)H-HYDRATE DEHYDRATASE FAMILY MEMBER"/>
    <property type="match status" value="1"/>
</dbReference>
<dbReference type="Pfam" id="PF03853">
    <property type="entry name" value="YjeF_N"/>
    <property type="match status" value="1"/>
</dbReference>
<evidence type="ECO:0000256" key="11">
    <source>
        <dbReference type="ARBA" id="ARBA00023235"/>
    </source>
</evidence>
<dbReference type="InterPro" id="IPR036652">
    <property type="entry name" value="YjeF_N_dom_sf"/>
</dbReference>
<comment type="similarity">
    <text evidence="17">Belongs to the NnrD/CARKD family.</text>
</comment>
<dbReference type="PANTHER" id="PTHR12592:SF0">
    <property type="entry name" value="ATP-DEPENDENT (S)-NAD(P)H-HYDRATE DEHYDRATASE"/>
    <property type="match status" value="1"/>
</dbReference>
<dbReference type="Gene3D" id="3.40.50.10260">
    <property type="entry name" value="YjeF N-terminal domain"/>
    <property type="match status" value="1"/>
</dbReference>
<reference evidence="22" key="1">
    <citation type="submission" date="2015-10" db="EMBL/GenBank/DDBJ databases">
        <title>Description of Candidatus Tenderia electrophaga gen. nov, sp. nov., an Uncultivated Electroautotroph from a Biocathode Enrichment.</title>
        <authorList>
            <person name="Eddie B.J."/>
            <person name="Malanoski A.P."/>
            <person name="Wang Z."/>
            <person name="Hall R.J."/>
            <person name="Oh S.D."/>
            <person name="Heiner C."/>
            <person name="Lin B."/>
            <person name="Strycharz-Glaven S.M."/>
        </authorList>
    </citation>
    <scope>NUCLEOTIDE SEQUENCE [LARGE SCALE GENOMIC DNA]</scope>
    <source>
        <strain evidence="22">NRL1</strain>
    </source>
</reference>
<feature type="binding site" evidence="18">
    <location>
        <begin position="130"/>
        <end position="136"/>
    </location>
    <ligand>
        <name>(6S)-NADPHX</name>
        <dbReference type="ChEBI" id="CHEBI:64076"/>
    </ligand>
</feature>
<dbReference type="InterPro" id="IPR029056">
    <property type="entry name" value="Ribokinase-like"/>
</dbReference>
<keyword evidence="9 18" id="KW-0630">Potassium</keyword>
<keyword evidence="7 17" id="KW-0067">ATP-binding</keyword>
<feature type="binding site" evidence="18">
    <location>
        <position position="63"/>
    </location>
    <ligand>
        <name>K(+)</name>
        <dbReference type="ChEBI" id="CHEBI:29103"/>
    </ligand>
</feature>
<proteinExistence type="inferred from homology"/>
<dbReference type="HAMAP" id="MF_01966">
    <property type="entry name" value="NADHX_epimerase"/>
    <property type="match status" value="1"/>
</dbReference>